<organism evidence="2 3">
    <name type="scientific">Fusarium kuroshium</name>
    <dbReference type="NCBI Taxonomy" id="2010991"/>
    <lineage>
        <taxon>Eukaryota</taxon>
        <taxon>Fungi</taxon>
        <taxon>Dikarya</taxon>
        <taxon>Ascomycota</taxon>
        <taxon>Pezizomycotina</taxon>
        <taxon>Sordariomycetes</taxon>
        <taxon>Hypocreomycetidae</taxon>
        <taxon>Hypocreales</taxon>
        <taxon>Nectriaceae</taxon>
        <taxon>Fusarium</taxon>
        <taxon>Fusarium solani species complex</taxon>
    </lineage>
</organism>
<feature type="region of interest" description="Disordered" evidence="1">
    <location>
        <begin position="84"/>
        <end position="106"/>
    </location>
</feature>
<gene>
    <name evidence="2" type="ORF">CDV36_013050</name>
</gene>
<evidence type="ECO:0000313" key="2">
    <source>
        <dbReference type="EMBL" id="RMJ07341.1"/>
    </source>
</evidence>
<dbReference type="AlphaFoldDB" id="A0A3M2RPV6"/>
<proteinExistence type="predicted"/>
<name>A0A3M2RPV6_9HYPO</name>
<dbReference type="EMBL" id="NKUJ01000347">
    <property type="protein sequence ID" value="RMJ07341.1"/>
    <property type="molecule type" value="Genomic_DNA"/>
</dbReference>
<protein>
    <submittedName>
        <fullName evidence="2">Uncharacterized protein</fullName>
    </submittedName>
</protein>
<reference evidence="2 3" key="1">
    <citation type="submission" date="2017-06" db="EMBL/GenBank/DDBJ databases">
        <title>Comparative genomic analysis of Ambrosia Fusariam Clade fungi.</title>
        <authorList>
            <person name="Stajich J.E."/>
            <person name="Carrillo J."/>
            <person name="Kijimoto T."/>
            <person name="Eskalen A."/>
            <person name="O'Donnell K."/>
            <person name="Kasson M."/>
        </authorList>
    </citation>
    <scope>NUCLEOTIDE SEQUENCE [LARGE SCALE GENOMIC DNA]</scope>
    <source>
        <strain evidence="2">UCR3666</strain>
    </source>
</reference>
<feature type="compositionally biased region" description="Low complexity" evidence="1">
    <location>
        <begin position="86"/>
        <end position="106"/>
    </location>
</feature>
<feature type="compositionally biased region" description="Basic and acidic residues" evidence="1">
    <location>
        <begin position="53"/>
        <end position="66"/>
    </location>
</feature>
<keyword evidence="3" id="KW-1185">Reference proteome</keyword>
<accession>A0A3M2RPV6</accession>
<evidence type="ECO:0000313" key="3">
    <source>
        <dbReference type="Proteomes" id="UP000277212"/>
    </source>
</evidence>
<dbReference type="Proteomes" id="UP000277212">
    <property type="component" value="Unassembled WGS sequence"/>
</dbReference>
<sequence>MSILNHIKRARDHKEAIKAKEVEQPKATKPAAYRHIPTHAACDSVSSGPMGSRRNDRSKVRAENRKRTAKAVAETVAESHHIQMNFPGSATSSPFASSSSSGSSTTTYQASEADYYDGDVSPMSRSPVQSFGFPAPPTRNFFQPGEAAYPHPLSLKGKEVVRGPTYGMAYSVSPSKDSLPEHFQTALMI</sequence>
<evidence type="ECO:0000256" key="1">
    <source>
        <dbReference type="SAM" id="MobiDB-lite"/>
    </source>
</evidence>
<dbReference type="OrthoDB" id="5225441at2759"/>
<comment type="caution">
    <text evidence="2">The sequence shown here is derived from an EMBL/GenBank/DDBJ whole genome shotgun (WGS) entry which is preliminary data.</text>
</comment>
<feature type="region of interest" description="Disordered" evidence="1">
    <location>
        <begin position="41"/>
        <end position="68"/>
    </location>
</feature>